<evidence type="ECO:0000256" key="1">
    <source>
        <dbReference type="SAM" id="MobiDB-lite"/>
    </source>
</evidence>
<dbReference type="PANTHER" id="PTHR13510:SF44">
    <property type="entry name" value="RABENOSYN-5"/>
    <property type="match status" value="1"/>
</dbReference>
<name>A0AAV0UA89_HYABA</name>
<dbReference type="Gene3D" id="3.30.530.20">
    <property type="match status" value="1"/>
</dbReference>
<dbReference type="Proteomes" id="UP001162031">
    <property type="component" value="Unassembled WGS sequence"/>
</dbReference>
<dbReference type="InterPro" id="IPR023393">
    <property type="entry name" value="START-like_dom_sf"/>
</dbReference>
<reference evidence="2" key="1">
    <citation type="submission" date="2022-12" db="EMBL/GenBank/DDBJ databases">
        <authorList>
            <person name="Webb A."/>
        </authorList>
    </citation>
    <scope>NUCLEOTIDE SEQUENCE</scope>
    <source>
        <strain evidence="2">Hp1</strain>
    </source>
</reference>
<dbReference type="InterPro" id="IPR052727">
    <property type="entry name" value="Rab4/Rab5_effector"/>
</dbReference>
<keyword evidence="3" id="KW-1185">Reference proteome</keyword>
<sequence>MRFGHSWDAGHVFPPPQLLLSRADVEHYEALADQLVAETVQASEGFLADRRAVDLDRWKVVIQRGHMTAYRSRGHRPKRGRRRDRCDTEEAVESSFVHRPKLYSIDSSSTYGDLLLGRGHSHLASCDRSTSTGSDDDSSSSVLAAGARGDSDYYENSRVDMEDAPEQSVLDKSRPAHTPMVFGCGVIAGSVDDAGLGFLADTEDRSLLRAAATNKDVTTKDLRILAQLRGPTREDPFRFLGLKWTAYAASSKGVEKPRDAVVLEATGLTYDATGERVCYFLSHSVDIDEVPEYRKRGLVRLRMSSCRIVRPYCTPGQVEVYCRGFCYAGGLFRVRKATHMFCEGLLDTAQVVEESYLKKLAWFVHHACARRPQRLHYGDSPDAVGDGSDSSRGGAKHRGCACCHKLPTKGFKKLLENDTTCFLCRGNVCKKCTVKKHLPIDSTSTKSIDFCSACYVKAKQLSAWKVAVATLPRA</sequence>
<evidence type="ECO:0000313" key="3">
    <source>
        <dbReference type="Proteomes" id="UP001162031"/>
    </source>
</evidence>
<evidence type="ECO:0000313" key="2">
    <source>
        <dbReference type="EMBL" id="CAI5732983.1"/>
    </source>
</evidence>
<dbReference type="AlphaFoldDB" id="A0AAV0UA89"/>
<dbReference type="EMBL" id="CANTFL010001191">
    <property type="protein sequence ID" value="CAI5732983.1"/>
    <property type="molecule type" value="Genomic_DNA"/>
</dbReference>
<accession>A0AAV0UA89</accession>
<comment type="caution">
    <text evidence="2">The sequence shown here is derived from an EMBL/GenBank/DDBJ whole genome shotgun (WGS) entry which is preliminary data.</text>
</comment>
<organism evidence="2 3">
    <name type="scientific">Hyaloperonospora brassicae</name>
    <name type="common">Brassica downy mildew</name>
    <name type="synonym">Peronospora brassicae</name>
    <dbReference type="NCBI Taxonomy" id="162125"/>
    <lineage>
        <taxon>Eukaryota</taxon>
        <taxon>Sar</taxon>
        <taxon>Stramenopiles</taxon>
        <taxon>Oomycota</taxon>
        <taxon>Peronosporomycetes</taxon>
        <taxon>Peronosporales</taxon>
        <taxon>Peronosporaceae</taxon>
        <taxon>Hyaloperonospora</taxon>
    </lineage>
</organism>
<dbReference type="PANTHER" id="PTHR13510">
    <property type="entry name" value="FYVE-FINGER-CONTAINING RAB5 EFFECTOR PROTEIN RABENOSYN-5-RELATED"/>
    <property type="match status" value="1"/>
</dbReference>
<feature type="region of interest" description="Disordered" evidence="1">
    <location>
        <begin position="125"/>
        <end position="147"/>
    </location>
</feature>
<evidence type="ECO:0008006" key="4">
    <source>
        <dbReference type="Google" id="ProtNLM"/>
    </source>
</evidence>
<proteinExistence type="predicted"/>
<protein>
    <recommendedName>
        <fullName evidence="4">FYVE-type domain-containing protein</fullName>
    </recommendedName>
</protein>
<gene>
    <name evidence="2" type="ORF">HBR001_LOCUS5693</name>
</gene>